<feature type="region of interest" description="Disordered" evidence="2">
    <location>
        <begin position="1796"/>
        <end position="1833"/>
    </location>
</feature>
<feature type="region of interest" description="Disordered" evidence="2">
    <location>
        <begin position="2411"/>
        <end position="2446"/>
    </location>
</feature>
<feature type="compositionally biased region" description="Gly residues" evidence="2">
    <location>
        <begin position="2361"/>
        <end position="2370"/>
    </location>
</feature>
<feature type="compositionally biased region" description="Low complexity" evidence="2">
    <location>
        <begin position="299"/>
        <end position="309"/>
    </location>
</feature>
<feature type="region of interest" description="Disordered" evidence="2">
    <location>
        <begin position="1"/>
        <end position="50"/>
    </location>
</feature>
<feature type="compositionally biased region" description="Polar residues" evidence="2">
    <location>
        <begin position="1202"/>
        <end position="1212"/>
    </location>
</feature>
<feature type="region of interest" description="Disordered" evidence="2">
    <location>
        <begin position="2357"/>
        <end position="2382"/>
    </location>
</feature>
<feature type="region of interest" description="Disordered" evidence="2">
    <location>
        <begin position="1857"/>
        <end position="1891"/>
    </location>
</feature>
<gene>
    <name evidence="4" type="ORF">Vretimale_13696</name>
</gene>
<comment type="caution">
    <text evidence="4">The sequence shown here is derived from an EMBL/GenBank/DDBJ whole genome shotgun (WGS) entry which is preliminary data.</text>
</comment>
<feature type="region of interest" description="Disordered" evidence="2">
    <location>
        <begin position="493"/>
        <end position="542"/>
    </location>
</feature>
<dbReference type="Gene3D" id="1.10.510.10">
    <property type="entry name" value="Transferase(Phosphotransferase) domain 1"/>
    <property type="match status" value="1"/>
</dbReference>
<feature type="region of interest" description="Disordered" evidence="2">
    <location>
        <begin position="2709"/>
        <end position="2737"/>
    </location>
</feature>
<feature type="compositionally biased region" description="Low complexity" evidence="2">
    <location>
        <begin position="3099"/>
        <end position="3109"/>
    </location>
</feature>
<feature type="region of interest" description="Disordered" evidence="2">
    <location>
        <begin position="274"/>
        <end position="325"/>
    </location>
</feature>
<dbReference type="GO" id="GO:0004674">
    <property type="term" value="F:protein serine/threonine kinase activity"/>
    <property type="evidence" value="ECO:0007669"/>
    <property type="project" value="TreeGrafter"/>
</dbReference>
<feature type="compositionally biased region" description="Low complexity" evidence="2">
    <location>
        <begin position="2435"/>
        <end position="2444"/>
    </location>
</feature>
<dbReference type="EMBL" id="BNCQ01000033">
    <property type="protein sequence ID" value="GIM09939.1"/>
    <property type="molecule type" value="Genomic_DNA"/>
</dbReference>
<feature type="compositionally biased region" description="Low complexity" evidence="2">
    <location>
        <begin position="405"/>
        <end position="429"/>
    </location>
</feature>
<feature type="region of interest" description="Disordered" evidence="2">
    <location>
        <begin position="1458"/>
        <end position="1497"/>
    </location>
</feature>
<dbReference type="PROSITE" id="PS00107">
    <property type="entry name" value="PROTEIN_KINASE_ATP"/>
    <property type="match status" value="1"/>
</dbReference>
<keyword evidence="1" id="KW-0067">ATP-binding</keyword>
<feature type="compositionally biased region" description="Low complexity" evidence="2">
    <location>
        <begin position="1108"/>
        <end position="1138"/>
    </location>
</feature>
<evidence type="ECO:0000313" key="4">
    <source>
        <dbReference type="EMBL" id="GIM09939.1"/>
    </source>
</evidence>
<evidence type="ECO:0000259" key="3">
    <source>
        <dbReference type="PROSITE" id="PS50011"/>
    </source>
</evidence>
<name>A0A8J4LT77_9CHLO</name>
<feature type="region of interest" description="Disordered" evidence="2">
    <location>
        <begin position="2830"/>
        <end position="2881"/>
    </location>
</feature>
<evidence type="ECO:0000313" key="5">
    <source>
        <dbReference type="Proteomes" id="UP000722791"/>
    </source>
</evidence>
<dbReference type="PROSITE" id="PS50011">
    <property type="entry name" value="PROTEIN_KINASE_DOM"/>
    <property type="match status" value="1"/>
</dbReference>
<feature type="compositionally biased region" description="Polar residues" evidence="2">
    <location>
        <begin position="1817"/>
        <end position="1826"/>
    </location>
</feature>
<feature type="region of interest" description="Disordered" evidence="2">
    <location>
        <begin position="1182"/>
        <end position="1222"/>
    </location>
</feature>
<dbReference type="SUPFAM" id="SSF56112">
    <property type="entry name" value="Protein kinase-like (PK-like)"/>
    <property type="match status" value="1"/>
</dbReference>
<feature type="region of interest" description="Disordered" evidence="2">
    <location>
        <begin position="1075"/>
        <end position="1138"/>
    </location>
</feature>
<feature type="compositionally biased region" description="Low complexity" evidence="2">
    <location>
        <begin position="2779"/>
        <end position="2790"/>
    </location>
</feature>
<feature type="non-terminal residue" evidence="4">
    <location>
        <position position="3163"/>
    </location>
</feature>
<feature type="region of interest" description="Disordered" evidence="2">
    <location>
        <begin position="2775"/>
        <end position="2804"/>
    </location>
</feature>
<proteinExistence type="predicted"/>
<feature type="region of interest" description="Disordered" evidence="2">
    <location>
        <begin position="1925"/>
        <end position="1951"/>
    </location>
</feature>
<sequence length="3163" mass="319087">TTVADPDGTSAGGGGGANAAVVPPPPLDVQGPEIQPLTTSPQHRSLHSRPDQRWCMIDTPADSFLDAVSGPTAVEGSSPPSTQHHQLIGSSDTTVIGDSRSASGGSGGGAAVAGPASLSPRLLSHPGSNSLQSTAATTATTAISGAGGSVISRQAAAPWLPRSPSVERAGAHSLVHLASAFQDAAISTAEAVVAASVVSSERTGTVPLATAVDEGGSKAAVNGGVTASRPAIGTATSEHGMKAPSQHHHHRLPRSSSAAGALMSVLRVDRRMWPWSPGPGANQQQQQMGSLSGDPAAVSPSTLRPSRSLGSRRRSRRVAPPLGEAVSVGGAAAVTALARAVTLPRATASVSTSASSASAAAAGSSRRLSGLELAIAVVTPGVAGPICSNTDSPSSPQGTVSHTGLSLSSPALPTAAASHHRASSSGNLSSQASRLQIANTCLDAGGVEAAKAATGVAAAAAEARGGGCISAAIPTAANSPSPRMVRKSPFMIKSSASRQSEATEAVAVDNSSNLTPSRAERGPNGSGGGAVSQLPTTASAAGGSFASAGTSAILQPAFSEPVRPPRVSMLVALAPPPTVDVQAGGGATVTLPCHGAKPGLGRLLVGSLSNLFRVDSLTAGLQRSASPPPPALTPSGSSLTGIVDRTTRTSAVQLVDVRQGGSPTPSGAGVQRTSNAGTTVAGITARGGGGRSGTVTPAATDLGTTLSELTADVESRLNENQLVIQQVLGSGAFGTVYKALWKGLQVAVKTMTLTADAVTQGRHAALMEAALSKSIFHPNVVTTYTCDLKPMHVDSHRGGAMTGLQILNETEVIQEWRLYIVQEFCDGGSLRHAIEARSFLNSATGSPQMEWVLQMAREIAVGLQYLHEHNIIHGDLNPANVLLRRDDSSVLGYTAKIADFGLSVHMQAEQSHVSNTKRGTPFYTAPEVTHAGNLTRFADVFSYGVVLWELYCSRSCWMYGPQGRLIHQRGFPHLPPSCPRAYATLVSNCMQPAHKQRPSFKQIGVQLSSMLRELEYTAGYATAAVAPPSWYQSQGPSPQHPPQQHYLQDLLSAQPYSMQPPQYQRYLKERAISPLLPSPQLNPPLQPPPLLQRPQPVGQPMQSFQKISGRSSMGSSSGGAQPSTSNSTSSSPRPPSQQLLQLQQGGFRNGSTVNVAAAAPIWQGGGRRASWEPGTEADVAAADRTQGPGGADFFSAGVVASGGTSRPSSGRNDLSAKPAPATTVVSVAEPSSLPYALRRRSAPSPVLLTEIAPEVPSPTALLVGPDSSGSGTPAPPVGATATAALAAELPPAAITAGVIVQSRQSTIAALPAASVSVSMAPVTTVQLSPIDIESMTVEAAACGFDGAVKQEPGLPGGGTAQPADLDVATVTVLPPPPSHNVRMVTSAGGALSLTAAAALAALSLPSADTASAADLAVVADAVAGGAAVDSGGSGSVPVPSSALAGVMRAFEIPAEAPRFAPPDLPTVLEAEDEPTSASHSQSAALLSYTPPKPGDSVSVPDGVPMPDDFILNEGGPSIGDKISASVEDGGGGNTAARVFVPGARVHSAPPHRRSYEGCSGVPVSIAVAALAAAEMGAAAVRPVRSRTAPGVVTLTAAGADTGQGDVASELESEDFALPTLAAATCIIESPQKLTVMGTTSESANMEDLGGRSVALPRDIVPDFAPPTEVPEGHADTAAFRPGVTVAAIATLDNATSIATAAAAAAGATVGSDDGSASWVTTGRPVSLSHLPLTPEAADVVRPEPWRDAGFPPEAKDGAAAAERLTAEESVKVVMGSTNNGSSSQPVAAVQSYGRASLGAPGRDATTSSGAGPGPSFSRGSTGSLWQRRQPHKGPISYLRRQQIQPQQRPGFSRLSVASGTCGGDTSEGGHSAFCRPSLNAGGESPNSSLLPGRTAGIGLPNGSGISPFTRPGIGDMALVPAPAGTAGAGVTSTSASTGPRFSRPSLGALPPSTRLEVTTAAATGAVLPPGTSPFARPTLTASESTFQADAISHAPSTAGGAYWAPTAATSPFARPSLGTRPLAPSKNSDMQPVPGVPLTPATTCASSPFARPSLNAQLQPPQVAPPSLSSLPLATVMTPPAGETFFARPSLGVDAHWAPVVPLPPGPLPPAASLPSRSPGASPFTRPSLGSLPPAGGAWASLPLGSAAHALPGTSPFARPSLNSLPRSGALLQAVPQPAAVTVAHFTDRAFMTHSLGTPAPGRASNAAIQMQPEDWRTGDGAGAVSAIAYMAVPQSSPFGRPSLNVPGEMARPNMHGTGALPTLPPAGPFSRPTYGLHLAAPSPSLLGPMQGVMPMLLGPSLPALPVGGQVFPSAASFQQKPHQPTSHECKGVPKRNDSFQTAQLYGNSAGAFGAAHADSGDGGGGGGGNVASASGRGVQPRPEIIPAVSESDEDAADRVTFGSAAETSVDLSRRVLGSPVRGETMAPPSTLGHPPQQLQPPQQEELRPQAHGRLLTGLQVQLPSSRSSLPAGAGLQQPQPQIIGAAFHDLSIGTTWPPPLPSPPLPLRHQHNQQSWSPGTTVAASPGGGFGGVFGSPVLASFGSEASASVASFSGGSMLITPSKALPPAAAPAPATSLAAAAASISSRQAQQDAMVPVLLSSYSHARGASSGDHLSRSLDSVAFFGVAESARSTAYPYGHGHRFGPHSNKGSMWHDAADGGLWIGGGSAAACRRRTSTVGPYSHGQMGSSRSYIPMYPSSMPRSAVNLGSPGPCLSPQPQPMGVSSTSTRPPPRFQRDSLRTLEAAAATTAGGSSFGGGSTGILGAQAGVNRWDGDRQQQQQQLQQRQRQQPRQRKAQARGGLLRTLRSAVMPGSQSLLLKPAAVAAAATSDSDKERESSGTESGIGVGGNHRQREQQPPSFSRIGVSFGNGADDADGDADDVYGDVEDISHRSCEGDGGSRHGHVVTDLLAAGSLTAALAMPRPSRAGAANPTPMAEVGIPSQDLLCISSSAPPALAPGMLVGSCFTRLGGAGGGRGGADGSPYTLDVSEHDFGAATAGGVASSNSFDEALRLAKSSLSTVPESGPSLSQASIARSSQGSERLLLAASGAAAGGDQTAATPSFGRFSHRSIGREDVGSGGASGSATQPCNIVRRTHASSASRPQSPQAGPPSLPAEEPAQRAGARTGSRLWPLPEAAPLSSSAPTAVAASVMQRMGVRGAR</sequence>
<organism evidence="4 5">
    <name type="scientific">Volvox reticuliferus</name>
    <dbReference type="NCBI Taxonomy" id="1737510"/>
    <lineage>
        <taxon>Eukaryota</taxon>
        <taxon>Viridiplantae</taxon>
        <taxon>Chlorophyta</taxon>
        <taxon>core chlorophytes</taxon>
        <taxon>Chlorophyceae</taxon>
        <taxon>CS clade</taxon>
        <taxon>Chlamydomonadales</taxon>
        <taxon>Volvocaceae</taxon>
        <taxon>Volvox</taxon>
    </lineage>
</organism>
<feature type="binding site" evidence="1">
    <location>
        <position position="749"/>
    </location>
    <ligand>
        <name>ATP</name>
        <dbReference type="ChEBI" id="CHEBI:30616"/>
    </ligand>
</feature>
<feature type="compositionally biased region" description="Polar residues" evidence="2">
    <location>
        <begin position="78"/>
        <end position="96"/>
    </location>
</feature>
<keyword evidence="1" id="KW-0547">Nucleotide-binding</keyword>
<protein>
    <recommendedName>
        <fullName evidence="3">Protein kinase domain-containing protein</fullName>
    </recommendedName>
</protein>
<dbReference type="InterPro" id="IPR011009">
    <property type="entry name" value="Kinase-like_dom_sf"/>
</dbReference>
<dbReference type="PANTHER" id="PTHR44329">
    <property type="entry name" value="SERINE/THREONINE-PROTEIN KINASE TNNI3K-RELATED"/>
    <property type="match status" value="1"/>
</dbReference>
<dbReference type="InterPro" id="IPR017441">
    <property type="entry name" value="Protein_kinase_ATP_BS"/>
</dbReference>
<accession>A0A8J4LT77</accession>
<dbReference type="Pfam" id="PF00069">
    <property type="entry name" value="Pkinase"/>
    <property type="match status" value="1"/>
</dbReference>
<feature type="region of interest" description="Disordered" evidence="2">
    <location>
        <begin position="235"/>
        <end position="258"/>
    </location>
</feature>
<feature type="compositionally biased region" description="Polar residues" evidence="2">
    <location>
        <begin position="281"/>
        <end position="290"/>
    </location>
</feature>
<dbReference type="InterPro" id="IPR051681">
    <property type="entry name" value="Ser/Thr_Kinases-Pseudokinases"/>
</dbReference>
<feature type="compositionally biased region" description="Low complexity" evidence="2">
    <location>
        <begin position="1925"/>
        <end position="1939"/>
    </location>
</feature>
<feature type="region of interest" description="Disordered" evidence="2">
    <location>
        <begin position="3053"/>
        <end position="3150"/>
    </location>
</feature>
<evidence type="ECO:0000256" key="1">
    <source>
        <dbReference type="PROSITE-ProRule" id="PRU10141"/>
    </source>
</evidence>
<evidence type="ECO:0000256" key="2">
    <source>
        <dbReference type="SAM" id="MobiDB-lite"/>
    </source>
</evidence>
<dbReference type="GO" id="GO:0005524">
    <property type="term" value="F:ATP binding"/>
    <property type="evidence" value="ECO:0007669"/>
    <property type="project" value="UniProtKB-UniRule"/>
</dbReference>
<feature type="compositionally biased region" description="Low complexity" evidence="2">
    <location>
        <begin position="1476"/>
        <end position="1487"/>
    </location>
</feature>
<dbReference type="InterPro" id="IPR000719">
    <property type="entry name" value="Prot_kinase_dom"/>
</dbReference>
<feature type="region of interest" description="Disordered" evidence="2">
    <location>
        <begin position="387"/>
        <end position="429"/>
    </location>
</feature>
<feature type="region of interest" description="Disordered" evidence="2">
    <location>
        <begin position="1738"/>
        <end position="1763"/>
    </location>
</feature>
<feature type="domain" description="Protein kinase" evidence="3">
    <location>
        <begin position="722"/>
        <end position="1011"/>
    </location>
</feature>
<feature type="compositionally biased region" description="Polar residues" evidence="2">
    <location>
        <begin position="387"/>
        <end position="404"/>
    </location>
</feature>
<dbReference type="Proteomes" id="UP000722791">
    <property type="component" value="Unassembled WGS sequence"/>
</dbReference>
<reference evidence="4" key="1">
    <citation type="journal article" date="2021" name="Proc. Natl. Acad. Sci. U.S.A.">
        <title>Three genomes in the algal genus Volvox reveal the fate of a haploid sex-determining region after a transition to homothallism.</title>
        <authorList>
            <person name="Yamamoto K."/>
            <person name="Hamaji T."/>
            <person name="Kawai-Toyooka H."/>
            <person name="Matsuzaki R."/>
            <person name="Takahashi F."/>
            <person name="Nishimura Y."/>
            <person name="Kawachi M."/>
            <person name="Noguchi H."/>
            <person name="Minakuchi Y."/>
            <person name="Umen J.G."/>
            <person name="Toyoda A."/>
            <person name="Nozaki H."/>
        </authorList>
    </citation>
    <scope>NUCLEOTIDE SEQUENCE</scope>
    <source>
        <strain evidence="4">NIES-3785</strain>
    </source>
</reference>
<dbReference type="PANTHER" id="PTHR44329:SF289">
    <property type="entry name" value="SERINE_THREONINE-PROTEIN KINASE VIK"/>
    <property type="match status" value="1"/>
</dbReference>
<feature type="region of interest" description="Disordered" evidence="2">
    <location>
        <begin position="66"/>
        <end position="132"/>
    </location>
</feature>
<feature type="compositionally biased region" description="Low complexity" evidence="2">
    <location>
        <begin position="3134"/>
        <end position="3150"/>
    </location>
</feature>
<feature type="compositionally biased region" description="Pro residues" evidence="2">
    <location>
        <begin position="1076"/>
        <end position="1091"/>
    </location>
</feature>